<reference evidence="1 2" key="1">
    <citation type="submission" date="2018-11" db="EMBL/GenBank/DDBJ databases">
        <title>Microbial catabolism of amino acid.</title>
        <authorList>
            <person name="Hibi M."/>
            <person name="Ogawa J."/>
        </authorList>
    </citation>
    <scope>NUCLEOTIDE SEQUENCE [LARGE SCALE GENOMIC DNA]</scope>
    <source>
        <strain evidence="1 2">C31-06</strain>
    </source>
</reference>
<dbReference type="EMBL" id="BHYM01000098">
    <property type="protein sequence ID" value="GCE44562.1"/>
    <property type="molecule type" value="Genomic_DNA"/>
</dbReference>
<keyword evidence="2" id="KW-1185">Reference proteome</keyword>
<dbReference type="SUPFAM" id="SSF51735">
    <property type="entry name" value="NAD(P)-binding Rossmann-fold domains"/>
    <property type="match status" value="1"/>
</dbReference>
<dbReference type="AlphaFoldDB" id="A0A402CLK1"/>
<dbReference type="Gene3D" id="3.40.50.720">
    <property type="entry name" value="NAD(P)-binding Rossmann-like Domain"/>
    <property type="match status" value="1"/>
</dbReference>
<dbReference type="InterPro" id="IPR036291">
    <property type="entry name" value="NAD(P)-bd_dom_sf"/>
</dbReference>
<dbReference type="InterPro" id="IPR002347">
    <property type="entry name" value="SDR_fam"/>
</dbReference>
<sequence length="71" mass="7680">MIQNVSTYELFVGHTGATKEEFEPISQSLNALPVPWVESQDVSNAVLFLASDEARYITGVALPVDAGTLIK</sequence>
<comment type="caution">
    <text evidence="1">The sequence shown here is derived from an EMBL/GenBank/DDBJ whole genome shotgun (WGS) entry which is preliminary data.</text>
</comment>
<evidence type="ECO:0000313" key="2">
    <source>
        <dbReference type="Proteomes" id="UP000287519"/>
    </source>
</evidence>
<evidence type="ECO:0000313" key="1">
    <source>
        <dbReference type="EMBL" id="GCE44562.1"/>
    </source>
</evidence>
<dbReference type="Proteomes" id="UP000287519">
    <property type="component" value="Unassembled WGS sequence"/>
</dbReference>
<gene>
    <name evidence="1" type="ORF">Rhow_008983</name>
</gene>
<dbReference type="Pfam" id="PF13561">
    <property type="entry name" value="adh_short_C2"/>
    <property type="match status" value="1"/>
</dbReference>
<organism evidence="1 2">
    <name type="scientific">Rhodococcus wratislaviensis</name>
    <name type="common">Tsukamurella wratislaviensis</name>
    <dbReference type="NCBI Taxonomy" id="44752"/>
    <lineage>
        <taxon>Bacteria</taxon>
        <taxon>Bacillati</taxon>
        <taxon>Actinomycetota</taxon>
        <taxon>Actinomycetes</taxon>
        <taxon>Mycobacteriales</taxon>
        <taxon>Nocardiaceae</taxon>
        <taxon>Rhodococcus</taxon>
    </lineage>
</organism>
<name>A0A402CLK1_RHOWR</name>
<accession>A0A402CLK1</accession>
<protein>
    <submittedName>
        <fullName evidence="1">3-oxoacyl-[acyl-carrier protein] reductase</fullName>
    </submittedName>
</protein>
<proteinExistence type="predicted"/>